<feature type="domain" description="Methyltransferase" evidence="1">
    <location>
        <begin position="123"/>
        <end position="184"/>
    </location>
</feature>
<evidence type="ECO:0000313" key="2">
    <source>
        <dbReference type="EMBL" id="MDR6902914.1"/>
    </source>
</evidence>
<dbReference type="InterPro" id="IPR029063">
    <property type="entry name" value="SAM-dependent_MTases_sf"/>
</dbReference>
<name>A0ABU1SVB1_9HYPH</name>
<keyword evidence="2" id="KW-0808">Transferase</keyword>
<keyword evidence="2" id="KW-0489">Methyltransferase</keyword>
<protein>
    <submittedName>
        <fullName evidence="2">SAM-dependent methyltransferase</fullName>
    </submittedName>
</protein>
<dbReference type="InterPro" id="IPR025714">
    <property type="entry name" value="Methyltranfer_dom"/>
</dbReference>
<dbReference type="Pfam" id="PF13847">
    <property type="entry name" value="Methyltransf_31"/>
    <property type="match status" value="1"/>
</dbReference>
<dbReference type="Proteomes" id="UP001250791">
    <property type="component" value="Unassembled WGS sequence"/>
</dbReference>
<accession>A0ABU1SVB1</accession>
<dbReference type="SUPFAM" id="SSF53335">
    <property type="entry name" value="S-adenosyl-L-methionine-dependent methyltransferases"/>
    <property type="match status" value="1"/>
</dbReference>
<reference evidence="2 3" key="1">
    <citation type="submission" date="2023-07" db="EMBL/GenBank/DDBJ databases">
        <title>Sorghum-associated microbial communities from plants grown in Nebraska, USA.</title>
        <authorList>
            <person name="Schachtman D."/>
        </authorList>
    </citation>
    <scope>NUCLEOTIDE SEQUENCE [LARGE SCALE GENOMIC DNA]</scope>
    <source>
        <strain evidence="2 3">3199</strain>
    </source>
</reference>
<evidence type="ECO:0000259" key="1">
    <source>
        <dbReference type="Pfam" id="PF13847"/>
    </source>
</evidence>
<gene>
    <name evidence="2" type="ORF">J2W52_004547</name>
</gene>
<dbReference type="GO" id="GO:0008168">
    <property type="term" value="F:methyltransferase activity"/>
    <property type="evidence" value="ECO:0007669"/>
    <property type="project" value="UniProtKB-KW"/>
</dbReference>
<sequence length="283" mass="31789">MAVTATRPCPVERQGQVLRGCFLRIQPFQSYQRQSPWRGSACMTTDVQTRHFEEFAEVLLRCNHLYHPSNDSIALRNAVESRRQIEIFDYSRAADAFMRAFGMRNSLKCLQALTSLRAPVHKYRRVCDLGCGSGAFSLAFAYLAGNPELQLHGLDISEHQLSLARELISAAGLPGRFQFEQRNLPAPIGYLPDLTISSYWFCENEHVIADVELFSLMAGREMLVVDYEKIIDRIATCLPKGFQILGRHSGHVEIPPALADFVAQERASVYGIHVGRATDETGK</sequence>
<organism evidence="2 3">
    <name type="scientific">Rhizobium miluonense</name>
    <dbReference type="NCBI Taxonomy" id="411945"/>
    <lineage>
        <taxon>Bacteria</taxon>
        <taxon>Pseudomonadati</taxon>
        <taxon>Pseudomonadota</taxon>
        <taxon>Alphaproteobacteria</taxon>
        <taxon>Hyphomicrobiales</taxon>
        <taxon>Rhizobiaceae</taxon>
        <taxon>Rhizobium/Agrobacterium group</taxon>
        <taxon>Rhizobium</taxon>
    </lineage>
</organism>
<dbReference type="GO" id="GO:0032259">
    <property type="term" value="P:methylation"/>
    <property type="evidence" value="ECO:0007669"/>
    <property type="project" value="UniProtKB-KW"/>
</dbReference>
<dbReference type="EMBL" id="JAVDUP010000006">
    <property type="protein sequence ID" value="MDR6902914.1"/>
    <property type="molecule type" value="Genomic_DNA"/>
</dbReference>
<dbReference type="CDD" id="cd02440">
    <property type="entry name" value="AdoMet_MTases"/>
    <property type="match status" value="1"/>
</dbReference>
<proteinExistence type="predicted"/>
<comment type="caution">
    <text evidence="2">The sequence shown here is derived from an EMBL/GenBank/DDBJ whole genome shotgun (WGS) entry which is preliminary data.</text>
</comment>
<dbReference type="RefSeq" id="WP_310233846.1">
    <property type="nucleotide sequence ID" value="NZ_JAVDUP010000006.1"/>
</dbReference>
<evidence type="ECO:0000313" key="3">
    <source>
        <dbReference type="Proteomes" id="UP001250791"/>
    </source>
</evidence>
<keyword evidence="3" id="KW-1185">Reference proteome</keyword>
<dbReference type="Gene3D" id="3.40.50.150">
    <property type="entry name" value="Vaccinia Virus protein VP39"/>
    <property type="match status" value="1"/>
</dbReference>